<dbReference type="Pfam" id="PF03919">
    <property type="entry name" value="mRNA_cap_C"/>
    <property type="match status" value="1"/>
</dbReference>
<dbReference type="FunFam" id="2.40.50.140:FF:000291">
    <property type="entry name" value="mRNA-capping enzyme"/>
    <property type="match status" value="1"/>
</dbReference>
<protein>
    <submittedName>
        <fullName evidence="4">mRNA_cap_C domain-containing protein</fullName>
    </submittedName>
</protein>
<sequence length="151" mass="17603">MIVSNIFQPYCCGRCDTLLKWKPPSHNSVDFQLRIRRVCKAGELPEYIGFLHVQHQSEPMAQMKATKKLLPYDNKIIECTFKNGKWEFMRERTDKSLPNSCRTAKAVYNSIIYPIDKESLVAFVERICIPKMKKRSAQDSLYGSDKKHRIS</sequence>
<dbReference type="WBParaSite" id="TCLT_0000260901-mRNA-1">
    <property type="protein sequence ID" value="TCLT_0000260901-mRNA-1"/>
    <property type="gene ID" value="TCLT_0000260901"/>
</dbReference>
<name>A0A0N5CQV9_THECL</name>
<keyword evidence="3" id="KW-1185">Reference proteome</keyword>
<dbReference type="EMBL" id="UYYF01000586">
    <property type="protein sequence ID" value="VDM98665.1"/>
    <property type="molecule type" value="Genomic_DNA"/>
</dbReference>
<reference evidence="2 3" key="2">
    <citation type="submission" date="2018-11" db="EMBL/GenBank/DDBJ databases">
        <authorList>
            <consortium name="Pathogen Informatics"/>
        </authorList>
    </citation>
    <scope>NUCLEOTIDE SEQUENCE [LARGE SCALE GENOMIC DNA]</scope>
</reference>
<dbReference type="Proteomes" id="UP000276776">
    <property type="component" value="Unassembled WGS sequence"/>
</dbReference>
<dbReference type="PANTHER" id="PTHR10367:SF17">
    <property type="entry name" value="MRNA-CAPPING ENZYME"/>
    <property type="match status" value="1"/>
</dbReference>
<evidence type="ECO:0000313" key="4">
    <source>
        <dbReference type="WBParaSite" id="TCLT_0000260901-mRNA-1"/>
    </source>
</evidence>
<organism evidence="4">
    <name type="scientific">Thelazia callipaeda</name>
    <name type="common">Oriental eyeworm</name>
    <name type="synonym">Parasitic nematode</name>
    <dbReference type="NCBI Taxonomy" id="103827"/>
    <lineage>
        <taxon>Eukaryota</taxon>
        <taxon>Metazoa</taxon>
        <taxon>Ecdysozoa</taxon>
        <taxon>Nematoda</taxon>
        <taxon>Chromadorea</taxon>
        <taxon>Rhabditida</taxon>
        <taxon>Spirurina</taxon>
        <taxon>Spiruromorpha</taxon>
        <taxon>Thelazioidea</taxon>
        <taxon>Thelaziidae</taxon>
        <taxon>Thelazia</taxon>
    </lineage>
</organism>
<gene>
    <name evidence="2" type="ORF">TCLT_LOCUS2610</name>
</gene>
<reference evidence="4" key="1">
    <citation type="submission" date="2017-02" db="UniProtKB">
        <authorList>
            <consortium name="WormBaseParasite"/>
        </authorList>
    </citation>
    <scope>IDENTIFICATION</scope>
</reference>
<proteinExistence type="predicted"/>
<dbReference type="InterPro" id="IPR012340">
    <property type="entry name" value="NA-bd_OB-fold"/>
</dbReference>
<dbReference type="InterPro" id="IPR013846">
    <property type="entry name" value="mRNA_cap_enzyme_C"/>
</dbReference>
<dbReference type="GO" id="GO:0006370">
    <property type="term" value="P:7-methylguanosine mRNA capping"/>
    <property type="evidence" value="ECO:0007669"/>
    <property type="project" value="TreeGrafter"/>
</dbReference>
<evidence type="ECO:0000313" key="2">
    <source>
        <dbReference type="EMBL" id="VDM98665.1"/>
    </source>
</evidence>
<evidence type="ECO:0000259" key="1">
    <source>
        <dbReference type="Pfam" id="PF03919"/>
    </source>
</evidence>
<evidence type="ECO:0000313" key="3">
    <source>
        <dbReference type="Proteomes" id="UP000276776"/>
    </source>
</evidence>
<dbReference type="PANTHER" id="PTHR10367">
    <property type="entry name" value="MRNA-CAPPING ENZYME"/>
    <property type="match status" value="1"/>
</dbReference>
<dbReference type="Gene3D" id="2.40.50.140">
    <property type="entry name" value="Nucleic acid-binding proteins"/>
    <property type="match status" value="1"/>
</dbReference>
<dbReference type="AlphaFoldDB" id="A0A0N5CQV9"/>
<feature type="domain" description="mRNA capping enzyme C-terminal" evidence="1">
    <location>
        <begin position="27"/>
        <end position="121"/>
    </location>
</feature>
<dbReference type="InterPro" id="IPR051029">
    <property type="entry name" value="mRNA_Capping_Enz/RNA_Phosphat"/>
</dbReference>
<accession>A0A0N5CQV9</accession>
<dbReference type="SUPFAM" id="SSF50249">
    <property type="entry name" value="Nucleic acid-binding proteins"/>
    <property type="match status" value="1"/>
</dbReference>
<dbReference type="OrthoDB" id="200924at2759"/>
<dbReference type="GO" id="GO:0004484">
    <property type="term" value="F:mRNA guanylyltransferase activity"/>
    <property type="evidence" value="ECO:0007669"/>
    <property type="project" value="TreeGrafter"/>
</dbReference>
<dbReference type="STRING" id="103827.A0A0N5CQV9"/>